<dbReference type="RefSeq" id="XP_064670165.1">
    <property type="nucleotide sequence ID" value="XM_064813646.1"/>
</dbReference>
<name>A0AAN6YS55_9PEZI</name>
<reference evidence="1" key="1">
    <citation type="journal article" date="2023" name="Mol. Phylogenet. Evol.">
        <title>Genome-scale phylogeny and comparative genomics of the fungal order Sordariales.</title>
        <authorList>
            <person name="Hensen N."/>
            <person name="Bonometti L."/>
            <person name="Westerberg I."/>
            <person name="Brannstrom I.O."/>
            <person name="Guillou S."/>
            <person name="Cros-Aarteil S."/>
            <person name="Calhoun S."/>
            <person name="Haridas S."/>
            <person name="Kuo A."/>
            <person name="Mondo S."/>
            <person name="Pangilinan J."/>
            <person name="Riley R."/>
            <person name="LaButti K."/>
            <person name="Andreopoulos B."/>
            <person name="Lipzen A."/>
            <person name="Chen C."/>
            <person name="Yan M."/>
            <person name="Daum C."/>
            <person name="Ng V."/>
            <person name="Clum A."/>
            <person name="Steindorff A."/>
            <person name="Ohm R.A."/>
            <person name="Martin F."/>
            <person name="Silar P."/>
            <person name="Natvig D.O."/>
            <person name="Lalanne C."/>
            <person name="Gautier V."/>
            <person name="Ament-Velasquez S.L."/>
            <person name="Kruys A."/>
            <person name="Hutchinson M.I."/>
            <person name="Powell A.J."/>
            <person name="Barry K."/>
            <person name="Miller A.N."/>
            <person name="Grigoriev I.V."/>
            <person name="Debuchy R."/>
            <person name="Gladieux P."/>
            <person name="Hiltunen Thoren M."/>
            <person name="Johannesson H."/>
        </authorList>
    </citation>
    <scope>NUCLEOTIDE SEQUENCE</scope>
    <source>
        <strain evidence="1">CBS 508.74</strain>
    </source>
</reference>
<dbReference type="GeneID" id="89937771"/>
<dbReference type="AlphaFoldDB" id="A0AAN6YS55"/>
<organism evidence="1 2">
    <name type="scientific">Canariomyces notabilis</name>
    <dbReference type="NCBI Taxonomy" id="2074819"/>
    <lineage>
        <taxon>Eukaryota</taxon>
        <taxon>Fungi</taxon>
        <taxon>Dikarya</taxon>
        <taxon>Ascomycota</taxon>
        <taxon>Pezizomycotina</taxon>
        <taxon>Sordariomycetes</taxon>
        <taxon>Sordariomycetidae</taxon>
        <taxon>Sordariales</taxon>
        <taxon>Chaetomiaceae</taxon>
        <taxon>Canariomyces</taxon>
    </lineage>
</organism>
<accession>A0AAN6YS55</accession>
<dbReference type="Proteomes" id="UP001302812">
    <property type="component" value="Unassembled WGS sequence"/>
</dbReference>
<evidence type="ECO:0000313" key="1">
    <source>
        <dbReference type="EMBL" id="KAK4112595.1"/>
    </source>
</evidence>
<evidence type="ECO:0000313" key="2">
    <source>
        <dbReference type="Proteomes" id="UP001302812"/>
    </source>
</evidence>
<keyword evidence="2" id="KW-1185">Reference proteome</keyword>
<dbReference type="EMBL" id="MU853342">
    <property type="protein sequence ID" value="KAK4112595.1"/>
    <property type="molecule type" value="Genomic_DNA"/>
</dbReference>
<comment type="caution">
    <text evidence="1">The sequence shown here is derived from an EMBL/GenBank/DDBJ whole genome shotgun (WGS) entry which is preliminary data.</text>
</comment>
<protein>
    <submittedName>
        <fullName evidence="1">Uncharacterized protein</fullName>
    </submittedName>
</protein>
<reference evidence="1" key="2">
    <citation type="submission" date="2023-05" db="EMBL/GenBank/DDBJ databases">
        <authorList>
            <consortium name="Lawrence Berkeley National Laboratory"/>
            <person name="Steindorff A."/>
            <person name="Hensen N."/>
            <person name="Bonometti L."/>
            <person name="Westerberg I."/>
            <person name="Brannstrom I.O."/>
            <person name="Guillou S."/>
            <person name="Cros-Aarteil S."/>
            <person name="Calhoun S."/>
            <person name="Haridas S."/>
            <person name="Kuo A."/>
            <person name="Mondo S."/>
            <person name="Pangilinan J."/>
            <person name="Riley R."/>
            <person name="Labutti K."/>
            <person name="Andreopoulos B."/>
            <person name="Lipzen A."/>
            <person name="Chen C."/>
            <person name="Yanf M."/>
            <person name="Daum C."/>
            <person name="Ng V."/>
            <person name="Clum A."/>
            <person name="Ohm R."/>
            <person name="Martin F."/>
            <person name="Silar P."/>
            <person name="Natvig D."/>
            <person name="Lalanne C."/>
            <person name="Gautier V."/>
            <person name="Ament-Velasquez S.L."/>
            <person name="Kruys A."/>
            <person name="Hutchinson M.I."/>
            <person name="Powell A.J."/>
            <person name="Barry K."/>
            <person name="Miller A.N."/>
            <person name="Grigoriev I.V."/>
            <person name="Debuchy R."/>
            <person name="Gladieux P."/>
            <person name="Thoren M.H."/>
            <person name="Johannesson H."/>
        </authorList>
    </citation>
    <scope>NUCLEOTIDE SEQUENCE</scope>
    <source>
        <strain evidence="1">CBS 508.74</strain>
    </source>
</reference>
<proteinExistence type="predicted"/>
<sequence>MSDNGALPIRPGDLDGLWDYVKHDTILRRAKFLVHDDLEEPHHIKEARRIIKEKHKKWPTASEKEICGILDQIAWNPNEKRLWKRSLKHSSDPDFRELMGRIMQSETDFYGYDSESLGSRLLYMIRDARQNPDPRSFYPLLKRAGVSIDKVVNFTRKTIMGDHPQNLSLPLKLDDRRRLFVSDMAKFLSEMRGGRRKLPHATYEIPATDNRYIEDGIMKIDSHTLVFDTTLNSSILQIIKEADLKPGVIIMQLTFWPDGVDEDPESARNALPL</sequence>
<gene>
    <name evidence="1" type="ORF">N656DRAFT_768690</name>
</gene>